<accession>W1NX56</accession>
<evidence type="ECO:0000256" key="1">
    <source>
        <dbReference type="SAM" id="MobiDB-lite"/>
    </source>
</evidence>
<feature type="compositionally biased region" description="Low complexity" evidence="1">
    <location>
        <begin position="86"/>
        <end position="98"/>
    </location>
</feature>
<feature type="compositionally biased region" description="Polar residues" evidence="1">
    <location>
        <begin position="158"/>
        <end position="188"/>
    </location>
</feature>
<feature type="region of interest" description="Disordered" evidence="1">
    <location>
        <begin position="215"/>
        <end position="320"/>
    </location>
</feature>
<reference evidence="5" key="1">
    <citation type="journal article" date="2013" name="Science">
        <title>The Amborella genome and the evolution of flowering plants.</title>
        <authorList>
            <consortium name="Amborella Genome Project"/>
        </authorList>
    </citation>
    <scope>NUCLEOTIDE SEQUENCE [LARGE SCALE GENOMIC DNA]</scope>
</reference>
<feature type="compositionally biased region" description="Basic and acidic residues" evidence="1">
    <location>
        <begin position="246"/>
        <end position="255"/>
    </location>
</feature>
<evidence type="ECO:0000313" key="4">
    <source>
        <dbReference type="EMBL" id="ERN00228.1"/>
    </source>
</evidence>
<dbReference type="EMBL" id="KI394940">
    <property type="protein sequence ID" value="ERN00228.1"/>
    <property type="molecule type" value="Genomic_DNA"/>
</dbReference>
<dbReference type="HOGENOM" id="CLU_010985_5_0_1"/>
<dbReference type="Pfam" id="PF04782">
    <property type="entry name" value="DUF632"/>
    <property type="match status" value="1"/>
</dbReference>
<dbReference type="STRING" id="13333.W1NX56"/>
<dbReference type="PANTHER" id="PTHR21450:SF9">
    <property type="entry name" value="BZIP DOMAIN CLASS TRANSCRIPTION FACTOR (DUF630 AND DUF632)-RELATED"/>
    <property type="match status" value="1"/>
</dbReference>
<feature type="domain" description="DUF632" evidence="2">
    <location>
        <begin position="417"/>
        <end position="729"/>
    </location>
</feature>
<feature type="compositionally biased region" description="Acidic residues" evidence="1">
    <location>
        <begin position="281"/>
        <end position="299"/>
    </location>
</feature>
<dbReference type="PANTHER" id="PTHR21450">
    <property type="entry name" value="PROTEIN ALTERED PHOSPHATE STARVATION RESPONSE 1"/>
    <property type="match status" value="1"/>
</dbReference>
<protein>
    <recommendedName>
        <fullName evidence="6">DUF632 domain-containing protein</fullName>
    </recommendedName>
</protein>
<feature type="compositionally biased region" description="Basic and acidic residues" evidence="1">
    <location>
        <begin position="220"/>
        <end position="229"/>
    </location>
</feature>
<dbReference type="Pfam" id="PF04783">
    <property type="entry name" value="DUF630"/>
    <property type="match status" value="1"/>
</dbReference>
<dbReference type="eggNOG" id="ENOG502QU01">
    <property type="taxonomic scope" value="Eukaryota"/>
</dbReference>
<feature type="domain" description="DUF630" evidence="3">
    <location>
        <begin position="1"/>
        <end position="59"/>
    </location>
</feature>
<dbReference type="Gramene" id="ERN00228">
    <property type="protein sequence ID" value="ERN00228"/>
    <property type="gene ID" value="AMTR_s00111p00120840"/>
</dbReference>
<dbReference type="AlphaFoldDB" id="W1NX56"/>
<feature type="region of interest" description="Disordered" evidence="1">
    <location>
        <begin position="74"/>
        <end position="188"/>
    </location>
</feature>
<feature type="compositionally biased region" description="Basic residues" evidence="1">
    <location>
        <begin position="147"/>
        <end position="156"/>
    </location>
</feature>
<dbReference type="InterPro" id="IPR006867">
    <property type="entry name" value="DUF632"/>
</dbReference>
<evidence type="ECO:0008006" key="6">
    <source>
        <dbReference type="Google" id="ProtNLM"/>
    </source>
</evidence>
<proteinExistence type="predicted"/>
<dbReference type="OMA" id="CSEWEDR"/>
<keyword evidence="5" id="KW-1185">Reference proteome</keyword>
<feature type="compositionally biased region" description="Basic and acidic residues" evidence="1">
    <location>
        <begin position="263"/>
        <end position="276"/>
    </location>
</feature>
<evidence type="ECO:0000259" key="3">
    <source>
        <dbReference type="Pfam" id="PF04783"/>
    </source>
</evidence>
<dbReference type="InterPro" id="IPR006868">
    <property type="entry name" value="DUF630"/>
</dbReference>
<organism evidence="4 5">
    <name type="scientific">Amborella trichopoda</name>
    <dbReference type="NCBI Taxonomy" id="13333"/>
    <lineage>
        <taxon>Eukaryota</taxon>
        <taxon>Viridiplantae</taxon>
        <taxon>Streptophyta</taxon>
        <taxon>Embryophyta</taxon>
        <taxon>Tracheophyta</taxon>
        <taxon>Spermatophyta</taxon>
        <taxon>Magnoliopsida</taxon>
        <taxon>Amborellales</taxon>
        <taxon>Amborellaceae</taxon>
        <taxon>Amborella</taxon>
    </lineage>
</organism>
<sequence>MGCGASKVDNEETVSRCRERRRLIKQAVRSRHQLASAHSDYLRALRLTASALTQFASGEPMAVSGQTPAIVIPKTGGSVASEKPNSLSHQSSSSLSSSPTFTNSKVPNNLSHPSSLSSPISNPKNPFSFSRASSLSSDPNYHPTPHVNRHPPRRVRTGSNFSGTPSRKNGVSANSEKAPTEKSYNGRFNSLNFSATPSQTSSIWNWEDFYPPSPPGSDYFRQKEAEKNGGFRPENGLSSSPGSDYFRQKEAERNGGFRPENGVFKHEEEEREERCCSEWGSSDEDEEGGGQEEEEQVEEKDEKLGSERSFPASSGTFPAGSGAFPAGSGVFPAGSGVFHAFPGDFPAGSGTFPVGSGTFPESSEHYPASSEHYHMGSDRFPASSDTFPARFLASVAEKSEEKGLEELQVVVRHKDLGEIVRALEEWFDKAADAGKEVSELLETSRAQFEQSFKQLRKTVYHSSSVLSTLSSSWTSKPPLAIRYTLHPDSLLLSSTQTSHCSTLERLLAWEKKLYNEVRVREATKIEHEKKLELLRRQEGKGKDEIKLDKTKSSIKRLHSLIVVATQAVTATSSAIVKIRDDELAPQLVNLCCGLMQMWQAMNRCHEAQNRIVQQVRGLENPPVGTSTSDIHRRATLHLEAAVSSWHSSFSRLTRYHRDYVRALHSWLRLTIAHPELTLAPPSSPAQILDSAPNEASQMYSLCDEWKQVAERVPDTVASEAIKGFAIVVHSIAMRQAEELKCNKRAETAEKELEKKASNLRNIARKFYNSYSLVGVNPGGESDTGGVLDARDPLIEKKAEVDACRRKAEEERAKHVKAIQVTRAMTLNNIQTGLPGVFQAMVGFSGICTEALGTVYQHTGAAKICVSVELLAMFDQPYSSIKCSFSSNSQLFDVMFNLLLTKNNCIKIKQL</sequence>
<name>W1NX56_AMBTC</name>
<gene>
    <name evidence="4" type="ORF">AMTR_s00111p00120840</name>
</gene>
<feature type="compositionally biased region" description="Low complexity" evidence="1">
    <location>
        <begin position="107"/>
        <end position="137"/>
    </location>
</feature>
<dbReference type="Proteomes" id="UP000017836">
    <property type="component" value="Unassembled WGS sequence"/>
</dbReference>
<evidence type="ECO:0000259" key="2">
    <source>
        <dbReference type="Pfam" id="PF04782"/>
    </source>
</evidence>
<evidence type="ECO:0000313" key="5">
    <source>
        <dbReference type="Proteomes" id="UP000017836"/>
    </source>
</evidence>